<feature type="region of interest" description="Disordered" evidence="2">
    <location>
        <begin position="145"/>
        <end position="355"/>
    </location>
</feature>
<sequence length="1032" mass="112391">MDSDSEAPAEDWKSDDEPPEFVPGDEILVDLKGRISKVIRTMGKGYRTPGMGDEVEVRWRRLEDEGPLPQLGSSAGPPWEDRRLCLGYGQSLPACVLMSVRTMREGERAVVLTERQFAGTDASVLQEEEQKRKAAPYQSVAGSIAKVRASERKRMKARAQERRRRKEVKKDQTGSSASASPPSPATPPISGHATQEASQSVGGVGEEDEEDELEEEEEEEEEEKDESPEREDGGENTREKEADAQKKVQVGQSKITAPSPSITQPPSVSGTPSLLAPGVPKNFPFPPPPNATGSSLSGTMPRTAMPPAGAIPQTRMPPIPAAAPPPSRIPQTQAPPSQSQGPTPHPPADGKGAEGSANITETAEMKDRARFEVELLSLRPIQTLTSDGRLLKQTQLEGDHRTFPRLGDVIQYCQEEWNGAPDVSSLRSRAANRSVEWRETAVSADSLGGQQMVHALCAMSEGEEARVIIREGQQSTGEGGRRESVEGQNHEGSEGGGQQQAEEKEIIDLRLFLRLVRRTDIRTVRSPRNLDEKLCEVRIQTERKAARGKTALVEAEQGCVVHVLITKTSSSLRSLPLRILPGEGGGGNGPSPSLSAVRGLGDLGRMWPSESLAATAVLSWSLGLGFVPTFLETAVGALRHLQRAAVSFPLSLLQEEDTVMPSSQNPFKKGQQERGTKGLTAWVPGEKGVWEEIEFDKGGEETSEEYLMKRDAALVEHWEKGGVEEVEVEWSWGEGAEGGTTVRGGGTVNEGGDSKKDEENGHGGEEKEGRLTVTLLNISDKMKDIWALDEKEKRERAERWKELGSLYLKAGKVAAAIDAYTNALDVCRFLKVYRLLSKDDHAGPRRAGREREKELGKWSYAEPLDEGLSERVLEEVSRRLAAGRAKTKEHTPEGAVGEDSPKTVRGEEEGTGPGQQGGDRGDLMEVTNAVCTSLNVHSNLSHSLLLHGQRDRDALHHAETVLCRDPGNVKCQFRKAKALLALLRLDDALEAAQAAAAIDGKDPSIQALVRSCQKKIEVANRKEKQAFKGIFR</sequence>
<dbReference type="SMART" id="SM00028">
    <property type="entry name" value="TPR"/>
    <property type="match status" value="2"/>
</dbReference>
<dbReference type="PANTHER" id="PTHR46512">
    <property type="entry name" value="PEPTIDYLPROLYL ISOMERASE"/>
    <property type="match status" value="1"/>
</dbReference>
<dbReference type="SUPFAM" id="SSF48452">
    <property type="entry name" value="TPR-like"/>
    <property type="match status" value="1"/>
</dbReference>
<accession>A0A0G4FLK7</accession>
<feature type="compositionally biased region" description="Polar residues" evidence="2">
    <location>
        <begin position="192"/>
        <end position="201"/>
    </location>
</feature>
<reference evidence="3" key="1">
    <citation type="submission" date="2014-11" db="EMBL/GenBank/DDBJ databases">
        <authorList>
            <person name="Otto D Thomas"/>
            <person name="Naeem Raeece"/>
        </authorList>
    </citation>
    <scope>NUCLEOTIDE SEQUENCE</scope>
</reference>
<feature type="compositionally biased region" description="Gly residues" evidence="2">
    <location>
        <begin position="735"/>
        <end position="749"/>
    </location>
</feature>
<feature type="compositionally biased region" description="Basic and acidic residues" evidence="2">
    <location>
        <begin position="752"/>
        <end position="769"/>
    </location>
</feature>
<feature type="region of interest" description="Disordered" evidence="2">
    <location>
        <begin position="735"/>
        <end position="769"/>
    </location>
</feature>
<feature type="compositionally biased region" description="Polar residues" evidence="2">
    <location>
        <begin position="291"/>
        <end position="300"/>
    </location>
</feature>
<feature type="compositionally biased region" description="Polar residues" evidence="2">
    <location>
        <begin position="329"/>
        <end position="342"/>
    </location>
</feature>
<proteinExistence type="predicted"/>
<dbReference type="AlphaFoldDB" id="A0A0G4FLK7"/>
<dbReference type="VEuPathDB" id="CryptoDB:Cvel_17622"/>
<dbReference type="PANTHER" id="PTHR46512:SF10">
    <property type="entry name" value="FK506-BINDING PROTEIN-LIKE"/>
    <property type="match status" value="1"/>
</dbReference>
<dbReference type="Gene3D" id="1.25.40.10">
    <property type="entry name" value="Tetratricopeptide repeat domain"/>
    <property type="match status" value="2"/>
</dbReference>
<dbReference type="EMBL" id="CDMZ01000461">
    <property type="protein sequence ID" value="CEM14805.1"/>
    <property type="molecule type" value="Genomic_DNA"/>
</dbReference>
<evidence type="ECO:0000256" key="1">
    <source>
        <dbReference type="PROSITE-ProRule" id="PRU00339"/>
    </source>
</evidence>
<feature type="compositionally biased region" description="Basic residues" evidence="2">
    <location>
        <begin position="151"/>
        <end position="167"/>
    </location>
</feature>
<evidence type="ECO:0008006" key="4">
    <source>
        <dbReference type="Google" id="ProtNLM"/>
    </source>
</evidence>
<name>A0A0G4FLK7_9ALVE</name>
<evidence type="ECO:0000313" key="3">
    <source>
        <dbReference type="EMBL" id="CEM14805.1"/>
    </source>
</evidence>
<dbReference type="InterPro" id="IPR019734">
    <property type="entry name" value="TPR_rpt"/>
</dbReference>
<evidence type="ECO:0000256" key="2">
    <source>
        <dbReference type="SAM" id="MobiDB-lite"/>
    </source>
</evidence>
<feature type="compositionally biased region" description="Acidic residues" evidence="2">
    <location>
        <begin position="205"/>
        <end position="229"/>
    </location>
</feature>
<feature type="compositionally biased region" description="Pro residues" evidence="2">
    <location>
        <begin position="315"/>
        <end position="328"/>
    </location>
</feature>
<feature type="compositionally biased region" description="Polar residues" evidence="2">
    <location>
        <begin position="250"/>
        <end position="272"/>
    </location>
</feature>
<feature type="compositionally biased region" description="Basic and acidic residues" evidence="2">
    <location>
        <begin position="230"/>
        <end position="246"/>
    </location>
</feature>
<dbReference type="InterPro" id="IPR011990">
    <property type="entry name" value="TPR-like_helical_dom_sf"/>
</dbReference>
<organism evidence="3">
    <name type="scientific">Chromera velia CCMP2878</name>
    <dbReference type="NCBI Taxonomy" id="1169474"/>
    <lineage>
        <taxon>Eukaryota</taxon>
        <taxon>Sar</taxon>
        <taxon>Alveolata</taxon>
        <taxon>Colpodellida</taxon>
        <taxon>Chromeraceae</taxon>
        <taxon>Chromera</taxon>
    </lineage>
</organism>
<dbReference type="PROSITE" id="PS50005">
    <property type="entry name" value="TPR"/>
    <property type="match status" value="1"/>
</dbReference>
<feature type="region of interest" description="Disordered" evidence="2">
    <location>
        <begin position="882"/>
        <end position="922"/>
    </location>
</feature>
<feature type="region of interest" description="Disordered" evidence="2">
    <location>
        <begin position="472"/>
        <end position="501"/>
    </location>
</feature>
<feature type="compositionally biased region" description="Basic and acidic residues" evidence="2">
    <location>
        <begin position="899"/>
        <end position="908"/>
    </location>
</feature>
<dbReference type="Pfam" id="PF14559">
    <property type="entry name" value="TPR_19"/>
    <property type="match status" value="1"/>
</dbReference>
<protein>
    <recommendedName>
        <fullName evidence="4">Peptidylprolyl isomerase</fullName>
    </recommendedName>
</protein>
<feature type="region of interest" description="Disordered" evidence="2">
    <location>
        <begin position="1"/>
        <end position="26"/>
    </location>
</feature>
<feature type="repeat" description="TPR" evidence="1">
    <location>
        <begin position="797"/>
        <end position="830"/>
    </location>
</feature>
<dbReference type="InterPro" id="IPR050754">
    <property type="entry name" value="FKBP4/5/8-like"/>
</dbReference>
<feature type="compositionally biased region" description="Basic and acidic residues" evidence="2">
    <location>
        <begin position="479"/>
        <end position="493"/>
    </location>
</feature>
<gene>
    <name evidence="3" type="ORF">Cvel_17622</name>
</gene>
<keyword evidence="1" id="KW-0802">TPR repeat</keyword>